<keyword evidence="6 13" id="KW-0963">Cytoplasm</keyword>
<feature type="binding site" evidence="11">
    <location>
        <position position="168"/>
    </location>
    <ligand>
        <name>alpha-D-mannose 1-phosphate</name>
        <dbReference type="ChEBI" id="CHEBI:58409"/>
    </ligand>
</feature>
<dbReference type="FunFam" id="3.30.1240.20:FF:000001">
    <property type="entry name" value="Phosphomannomutase"/>
    <property type="match status" value="1"/>
</dbReference>
<sequence length="279" mass="32096">MSSSSASLPQQKEFPRTLVLFDVDGTLTRSRMAITLEMEQFLLKLKEKVDVGLVGGSDLAKIAEQMTSIDCGESFQSQDSDSQIAQLIKKYDYIFAENGLLAYHDGRLIGKQSILNELGEERVQRFINFALGYLSRLTIPKKRGNFIEFRNGLINVSPIGRSCSRDERNDFFAYDQKHGIREKMINAFQQEFNGTDIEMDFVIGGQISIDCFPRGWDKKFCLRFIPDDRYDKIYFFGDRCLPNGNDYALFSHERTIGYAVKCPDDTREQVEKLFFNQNQ</sequence>
<feature type="binding site" evidence="11">
    <location>
        <position position="208"/>
    </location>
    <ligand>
        <name>alpha-D-mannose 1-phosphate</name>
        <dbReference type="ChEBI" id="CHEBI:58409"/>
    </ligand>
</feature>
<evidence type="ECO:0000313" key="15">
    <source>
        <dbReference type="Proteomes" id="UP000790347"/>
    </source>
</evidence>
<reference evidence="14" key="1">
    <citation type="submission" date="2013-05" db="EMBL/GenBank/DDBJ databases">
        <authorList>
            <person name="Yim A.K.Y."/>
            <person name="Chan T.F."/>
            <person name="Ji K.M."/>
            <person name="Liu X.Y."/>
            <person name="Zhou J.W."/>
            <person name="Li R.Q."/>
            <person name="Yang K.Y."/>
            <person name="Li J."/>
            <person name="Li M."/>
            <person name="Law P.T.W."/>
            <person name="Wu Y.L."/>
            <person name="Cai Z.L."/>
            <person name="Qin H."/>
            <person name="Bao Y."/>
            <person name="Leung R.K.K."/>
            <person name="Ng P.K.S."/>
            <person name="Zou J."/>
            <person name="Zhong X.J."/>
            <person name="Ran P.X."/>
            <person name="Zhong N.S."/>
            <person name="Liu Z.G."/>
            <person name="Tsui S.K.W."/>
        </authorList>
    </citation>
    <scope>NUCLEOTIDE SEQUENCE</scope>
    <source>
        <strain evidence="14">Derf</strain>
        <tissue evidence="14">Whole organism</tissue>
    </source>
</reference>
<dbReference type="Proteomes" id="UP000790347">
    <property type="component" value="Unassembled WGS sequence"/>
</dbReference>
<dbReference type="OrthoDB" id="10264771at2759"/>
<evidence type="ECO:0000256" key="2">
    <source>
        <dbReference type="ARBA" id="ARBA00004699"/>
    </source>
</evidence>
<keyword evidence="8 12" id="KW-0460">Magnesium</keyword>
<dbReference type="AlphaFoldDB" id="A0A922KSF7"/>
<dbReference type="SFLD" id="SFLDG01140">
    <property type="entry name" value="C2.B:_Phosphomannomutase_and_P"/>
    <property type="match status" value="1"/>
</dbReference>
<feature type="binding site" evidence="11">
    <location>
        <position position="210"/>
    </location>
    <ligand>
        <name>alpha-D-mannose 1-phosphate</name>
        <dbReference type="ChEBI" id="CHEBI:58409"/>
    </ligand>
</feature>
<evidence type="ECO:0000313" key="14">
    <source>
        <dbReference type="EMBL" id="KAH9493408.1"/>
    </source>
</evidence>
<dbReference type="CDD" id="cd02585">
    <property type="entry name" value="HAD_PMM"/>
    <property type="match status" value="1"/>
</dbReference>
<dbReference type="GO" id="GO:0005829">
    <property type="term" value="C:cytosol"/>
    <property type="evidence" value="ECO:0007669"/>
    <property type="project" value="TreeGrafter"/>
</dbReference>
<evidence type="ECO:0000256" key="4">
    <source>
        <dbReference type="ARBA" id="ARBA00011738"/>
    </source>
</evidence>
<dbReference type="Gene3D" id="3.30.1240.20">
    <property type="match status" value="1"/>
</dbReference>
<comment type="cofactor">
    <cofactor evidence="12">
        <name>Mg(2+)</name>
        <dbReference type="ChEBI" id="CHEBI:18420"/>
    </cofactor>
</comment>
<dbReference type="GO" id="GO:0006487">
    <property type="term" value="P:protein N-linked glycosylation"/>
    <property type="evidence" value="ECO:0007669"/>
    <property type="project" value="TreeGrafter"/>
</dbReference>
<proteinExistence type="inferred from homology"/>
<feature type="binding site" evidence="11">
    <location>
        <position position="31"/>
    </location>
    <ligand>
        <name>alpha-D-mannose 1-phosphate</name>
        <dbReference type="ChEBI" id="CHEBI:58409"/>
    </ligand>
</feature>
<dbReference type="PANTHER" id="PTHR10466">
    <property type="entry name" value="PHOSPHOMANNOMUTASE"/>
    <property type="match status" value="1"/>
</dbReference>
<dbReference type="GO" id="GO:0006013">
    <property type="term" value="P:mannose metabolic process"/>
    <property type="evidence" value="ECO:0007669"/>
    <property type="project" value="TreeGrafter"/>
</dbReference>
<evidence type="ECO:0000256" key="12">
    <source>
        <dbReference type="PIRSR" id="PIRSR605002-3"/>
    </source>
</evidence>
<dbReference type="Pfam" id="PF03332">
    <property type="entry name" value="PMM"/>
    <property type="match status" value="1"/>
</dbReference>
<gene>
    <name evidence="14" type="primary">PMM1</name>
    <name evidence="14" type="ORF">DERF_014158</name>
</gene>
<comment type="pathway">
    <text evidence="2 13">Nucleotide-sugar biosynthesis; GDP-alpha-D-mannose biosynthesis; alpha-D-mannose 1-phosphate from D-fructose 6-phosphate: step 2/2.</text>
</comment>
<dbReference type="InterPro" id="IPR036412">
    <property type="entry name" value="HAD-like_sf"/>
</dbReference>
<feature type="binding site" evidence="12">
    <location>
        <position position="250"/>
    </location>
    <ligand>
        <name>Mg(2+)</name>
        <dbReference type="ChEBI" id="CHEBI:18420"/>
        <label>1</label>
    </ligand>
</feature>
<keyword evidence="15" id="KW-1185">Reference proteome</keyword>
<dbReference type="GO" id="GO:0046872">
    <property type="term" value="F:metal ion binding"/>
    <property type="evidence" value="ECO:0007669"/>
    <property type="project" value="UniProtKB-KW"/>
</dbReference>
<comment type="function">
    <text evidence="13">Involved in the synthesis of the GDP-mannose and dolichol-phosphate-mannose required for a number of critical mannosyl transfer reactions.</text>
</comment>
<organism evidence="14 15">
    <name type="scientific">Dermatophagoides farinae</name>
    <name type="common">American house dust mite</name>
    <dbReference type="NCBI Taxonomy" id="6954"/>
    <lineage>
        <taxon>Eukaryota</taxon>
        <taxon>Metazoa</taxon>
        <taxon>Ecdysozoa</taxon>
        <taxon>Arthropoda</taxon>
        <taxon>Chelicerata</taxon>
        <taxon>Arachnida</taxon>
        <taxon>Acari</taxon>
        <taxon>Acariformes</taxon>
        <taxon>Sarcoptiformes</taxon>
        <taxon>Astigmata</taxon>
        <taxon>Psoroptidia</taxon>
        <taxon>Analgoidea</taxon>
        <taxon>Pyroglyphidae</taxon>
        <taxon>Dermatophagoidinae</taxon>
        <taxon>Dermatophagoides</taxon>
    </lineage>
</organism>
<dbReference type="InterPro" id="IPR023214">
    <property type="entry name" value="HAD_sf"/>
</dbReference>
<feature type="binding site" evidence="12">
    <location>
        <position position="238"/>
    </location>
    <ligand>
        <name>Mg(2+)</name>
        <dbReference type="ChEBI" id="CHEBI:18420"/>
        <label>1</label>
    </ligand>
</feature>
<dbReference type="EC" id="5.4.2.8" evidence="5 13"/>
<dbReference type="InterPro" id="IPR005002">
    <property type="entry name" value="PMM"/>
</dbReference>
<dbReference type="SFLD" id="SFLDG01143">
    <property type="entry name" value="C2.B.3:_Phosphomannomutase_Lik"/>
    <property type="match status" value="1"/>
</dbReference>
<accession>A0A922KSF7</accession>
<dbReference type="Gene3D" id="3.40.50.1000">
    <property type="entry name" value="HAD superfamily/HAD-like"/>
    <property type="match status" value="1"/>
</dbReference>
<dbReference type="NCBIfam" id="TIGR01484">
    <property type="entry name" value="HAD-SF-IIB"/>
    <property type="match status" value="1"/>
</dbReference>
<feature type="binding site" evidence="12">
    <location>
        <position position="24"/>
    </location>
    <ligand>
        <name>Mg(2+)</name>
        <dbReference type="ChEBI" id="CHEBI:18420"/>
        <label>1</label>
    </ligand>
</feature>
<dbReference type="PANTHER" id="PTHR10466:SF0">
    <property type="entry name" value="PHOSPHOMANNOMUTASE"/>
    <property type="match status" value="1"/>
</dbReference>
<evidence type="ECO:0000256" key="7">
    <source>
        <dbReference type="ARBA" id="ARBA00022723"/>
    </source>
</evidence>
<evidence type="ECO:0000256" key="11">
    <source>
        <dbReference type="PIRSR" id="PIRSR605002-2"/>
    </source>
</evidence>
<evidence type="ECO:0000256" key="8">
    <source>
        <dbReference type="ARBA" id="ARBA00022842"/>
    </source>
</evidence>
<comment type="caution">
    <text evidence="14">The sequence shown here is derived from an EMBL/GenBank/DDBJ whole genome shotgun (WGS) entry which is preliminary data.</text>
</comment>
<feature type="active site" description="Nucleophile" evidence="10">
    <location>
        <position position="22"/>
    </location>
</feature>
<feature type="binding site" evidence="11">
    <location>
        <position position="161"/>
    </location>
    <ligand>
        <name>alpha-D-mannose 1-phosphate</name>
        <dbReference type="ChEBI" id="CHEBI:58409"/>
    </ligand>
</feature>
<keyword evidence="7 12" id="KW-0479">Metal-binding</keyword>
<feature type="binding site" evidence="12">
    <location>
        <position position="255"/>
    </location>
    <ligand>
        <name>Mg(2+)</name>
        <dbReference type="ChEBI" id="CHEBI:18420"/>
        <label>1</label>
    </ligand>
</feature>
<comment type="similarity">
    <text evidence="3 13">Belongs to the eukaryotic PMM family.</text>
</comment>
<comment type="subunit">
    <text evidence="4 13">Homodimer.</text>
</comment>
<evidence type="ECO:0000256" key="13">
    <source>
        <dbReference type="RuleBase" id="RU361118"/>
    </source>
</evidence>
<name>A0A922KSF7_DERFA</name>
<dbReference type="GO" id="GO:0004615">
    <property type="term" value="F:phosphomannomutase activity"/>
    <property type="evidence" value="ECO:0007669"/>
    <property type="project" value="UniProtKB-EC"/>
</dbReference>
<feature type="binding site" evidence="11">
    <location>
        <position position="150"/>
    </location>
    <ligand>
        <name>alpha-D-mannose 1-phosphate</name>
        <dbReference type="ChEBI" id="CHEBI:58409"/>
    </ligand>
</feature>
<dbReference type="InterPro" id="IPR043169">
    <property type="entry name" value="PMM_cap"/>
</dbReference>
<keyword evidence="9 13" id="KW-0413">Isomerase</keyword>
<dbReference type="SUPFAM" id="SSF56784">
    <property type="entry name" value="HAD-like"/>
    <property type="match status" value="1"/>
</dbReference>
<reference evidence="14" key="2">
    <citation type="journal article" date="2022" name="Res Sq">
        <title>Comparative Genomics Reveals Insights into the Divergent Evolution of Astigmatic Mites and Household Pest Adaptations.</title>
        <authorList>
            <person name="Xiong Q."/>
            <person name="Wan A.T.-Y."/>
            <person name="Liu X.-Y."/>
            <person name="Fung C.S.-H."/>
            <person name="Xiao X."/>
            <person name="Malainual N."/>
            <person name="Hou J."/>
            <person name="Wang L."/>
            <person name="Wang M."/>
            <person name="Yang K."/>
            <person name="Cui Y."/>
            <person name="Leung E."/>
            <person name="Nong W."/>
            <person name="Shin S.-K."/>
            <person name="Au S."/>
            <person name="Jeong K.Y."/>
            <person name="Chew F.T."/>
            <person name="Hui J."/>
            <person name="Leung T.F."/>
            <person name="Tungtrongchitr A."/>
            <person name="Zhong N."/>
            <person name="Liu Z."/>
            <person name="Tsui S."/>
        </authorList>
    </citation>
    <scope>NUCLEOTIDE SEQUENCE</scope>
    <source>
        <strain evidence="14">Derf</strain>
        <tissue evidence="14">Whole organism</tissue>
    </source>
</reference>
<evidence type="ECO:0000256" key="3">
    <source>
        <dbReference type="ARBA" id="ARBA00009736"/>
    </source>
</evidence>
<dbReference type="GO" id="GO:0009298">
    <property type="term" value="P:GDP-mannose biosynthetic process"/>
    <property type="evidence" value="ECO:0007669"/>
    <property type="project" value="InterPro"/>
</dbReference>
<comment type="catalytic activity">
    <reaction evidence="13">
        <text>alpha-D-mannose 1-phosphate = D-mannose 6-phosphate</text>
        <dbReference type="Rhea" id="RHEA:11140"/>
        <dbReference type="ChEBI" id="CHEBI:58409"/>
        <dbReference type="ChEBI" id="CHEBI:58735"/>
        <dbReference type="EC" id="5.4.2.8"/>
    </reaction>
</comment>
<dbReference type="InterPro" id="IPR006379">
    <property type="entry name" value="HAD-SF_hydro_IIB"/>
</dbReference>
<feature type="active site" description="Proton donor/acceptor" evidence="10">
    <location>
        <position position="24"/>
    </location>
</feature>
<feature type="binding site" evidence="12">
    <location>
        <position position="22"/>
    </location>
    <ligand>
        <name>Mg(2+)</name>
        <dbReference type="ChEBI" id="CHEBI:18420"/>
        <label>1</label>
    </ligand>
</feature>
<evidence type="ECO:0000256" key="9">
    <source>
        <dbReference type="ARBA" id="ARBA00023235"/>
    </source>
</evidence>
<evidence type="ECO:0000256" key="10">
    <source>
        <dbReference type="PIRSR" id="PIRSR605002-1"/>
    </source>
</evidence>
<evidence type="ECO:0000256" key="5">
    <source>
        <dbReference type="ARBA" id="ARBA00012730"/>
    </source>
</evidence>
<comment type="subcellular location">
    <subcellularLocation>
        <location evidence="1 13">Cytoplasm</location>
    </subcellularLocation>
</comment>
<dbReference type="EMBL" id="ASGP02000008">
    <property type="protein sequence ID" value="KAH9493408.1"/>
    <property type="molecule type" value="Genomic_DNA"/>
</dbReference>
<dbReference type="SFLD" id="SFLDS00003">
    <property type="entry name" value="Haloacid_Dehalogenase"/>
    <property type="match status" value="1"/>
</dbReference>
<evidence type="ECO:0000256" key="1">
    <source>
        <dbReference type="ARBA" id="ARBA00004496"/>
    </source>
</evidence>
<evidence type="ECO:0000256" key="6">
    <source>
        <dbReference type="ARBA" id="ARBA00022490"/>
    </source>
</evidence>
<protein>
    <recommendedName>
        <fullName evidence="5 13">Phosphomannomutase</fullName>
        <ecNumber evidence="5 13">5.4.2.8</ecNumber>
    </recommendedName>
</protein>